<dbReference type="AlphaFoldDB" id="A0A0E9RVH0"/>
<dbReference type="EMBL" id="GBXM01076087">
    <property type="protein sequence ID" value="JAH32490.1"/>
    <property type="molecule type" value="Transcribed_RNA"/>
</dbReference>
<proteinExistence type="predicted"/>
<sequence length="51" mass="6021">MFKSFPYPEEDIKVTIRTYYFNSSLASLQVWVPRSDLLTLLTTLEQIQYSS</sequence>
<reference evidence="1" key="1">
    <citation type="submission" date="2014-11" db="EMBL/GenBank/DDBJ databases">
        <authorList>
            <person name="Amaro Gonzalez C."/>
        </authorList>
    </citation>
    <scope>NUCLEOTIDE SEQUENCE</scope>
</reference>
<reference evidence="1" key="2">
    <citation type="journal article" date="2015" name="Fish Shellfish Immunol.">
        <title>Early steps in the European eel (Anguilla anguilla)-Vibrio vulnificus interaction in the gills: Role of the RtxA13 toxin.</title>
        <authorList>
            <person name="Callol A."/>
            <person name="Pajuelo D."/>
            <person name="Ebbesson L."/>
            <person name="Teles M."/>
            <person name="MacKenzie S."/>
            <person name="Amaro C."/>
        </authorList>
    </citation>
    <scope>NUCLEOTIDE SEQUENCE</scope>
</reference>
<protein>
    <submittedName>
        <fullName evidence="1">Uncharacterized protein</fullName>
    </submittedName>
</protein>
<evidence type="ECO:0000313" key="1">
    <source>
        <dbReference type="EMBL" id="JAH32490.1"/>
    </source>
</evidence>
<accession>A0A0E9RVH0</accession>
<name>A0A0E9RVH0_ANGAN</name>
<organism evidence="1">
    <name type="scientific">Anguilla anguilla</name>
    <name type="common">European freshwater eel</name>
    <name type="synonym">Muraena anguilla</name>
    <dbReference type="NCBI Taxonomy" id="7936"/>
    <lineage>
        <taxon>Eukaryota</taxon>
        <taxon>Metazoa</taxon>
        <taxon>Chordata</taxon>
        <taxon>Craniata</taxon>
        <taxon>Vertebrata</taxon>
        <taxon>Euteleostomi</taxon>
        <taxon>Actinopterygii</taxon>
        <taxon>Neopterygii</taxon>
        <taxon>Teleostei</taxon>
        <taxon>Anguilliformes</taxon>
        <taxon>Anguillidae</taxon>
        <taxon>Anguilla</taxon>
    </lineage>
</organism>